<protein>
    <submittedName>
        <fullName evidence="1">Uncharacterized protein</fullName>
    </submittedName>
</protein>
<sequence length="242" mass="26871">MMPLQPPTQAAPPHSRPGEPILTETIVCCPCRHRSRRSTMSSRSSTSLCASYARCEQILRIDSQGGGSAHARSPNFPTRVTPPTMGPAKRCGFCGRHGRLAAKGSVAWQILVQNLDSWHSITRHSLAFAVYGTYGVLYTGSGVLLTPPFVTEIAVYRPISPFPTITPQSSTSRRRLLKRGIQPQRGHFEAVKPQKWILPIYRPTNASTIERQRVRLPRWGCLPLTSRHQGDRSEIAHQSEEG</sequence>
<keyword evidence="2" id="KW-1185">Reference proteome</keyword>
<gene>
    <name evidence="1" type="ORF">BP00DRAFT_153460</name>
</gene>
<accession>A0A2V5JBE3</accession>
<name>A0A2V5JBE3_9EURO</name>
<dbReference type="AlphaFoldDB" id="A0A2V5JBE3"/>
<organism evidence="1 2">
    <name type="scientific">Aspergillus indologenus CBS 114.80</name>
    <dbReference type="NCBI Taxonomy" id="1450541"/>
    <lineage>
        <taxon>Eukaryota</taxon>
        <taxon>Fungi</taxon>
        <taxon>Dikarya</taxon>
        <taxon>Ascomycota</taxon>
        <taxon>Pezizomycotina</taxon>
        <taxon>Eurotiomycetes</taxon>
        <taxon>Eurotiomycetidae</taxon>
        <taxon>Eurotiales</taxon>
        <taxon>Aspergillaceae</taxon>
        <taxon>Aspergillus</taxon>
        <taxon>Aspergillus subgen. Circumdati</taxon>
    </lineage>
</organism>
<dbReference type="EMBL" id="KZ825492">
    <property type="protein sequence ID" value="PYI32476.1"/>
    <property type="molecule type" value="Genomic_DNA"/>
</dbReference>
<dbReference type="Proteomes" id="UP000248817">
    <property type="component" value="Unassembled WGS sequence"/>
</dbReference>
<proteinExistence type="predicted"/>
<reference evidence="1 2" key="1">
    <citation type="submission" date="2018-02" db="EMBL/GenBank/DDBJ databases">
        <title>The genomes of Aspergillus section Nigri reveals drivers in fungal speciation.</title>
        <authorList>
            <consortium name="DOE Joint Genome Institute"/>
            <person name="Vesth T.C."/>
            <person name="Nybo J."/>
            <person name="Theobald S."/>
            <person name="Brandl J."/>
            <person name="Frisvad J.C."/>
            <person name="Nielsen K.F."/>
            <person name="Lyhne E.K."/>
            <person name="Kogle M.E."/>
            <person name="Kuo A."/>
            <person name="Riley R."/>
            <person name="Clum A."/>
            <person name="Nolan M."/>
            <person name="Lipzen A."/>
            <person name="Salamov A."/>
            <person name="Henrissat B."/>
            <person name="Wiebenga A."/>
            <person name="De vries R.P."/>
            <person name="Grigoriev I.V."/>
            <person name="Mortensen U.H."/>
            <person name="Andersen M.R."/>
            <person name="Baker S.E."/>
        </authorList>
    </citation>
    <scope>NUCLEOTIDE SEQUENCE [LARGE SCALE GENOMIC DNA]</scope>
    <source>
        <strain evidence="1 2">CBS 114.80</strain>
    </source>
</reference>
<evidence type="ECO:0000313" key="1">
    <source>
        <dbReference type="EMBL" id="PYI32476.1"/>
    </source>
</evidence>
<evidence type="ECO:0000313" key="2">
    <source>
        <dbReference type="Proteomes" id="UP000248817"/>
    </source>
</evidence>